<evidence type="ECO:0000256" key="4">
    <source>
        <dbReference type="ARBA" id="ARBA00022679"/>
    </source>
</evidence>
<dbReference type="PANTHER" id="PTHR43586:SF8">
    <property type="entry name" value="CYSTEINE DESULFURASE 1, CHLOROPLASTIC"/>
    <property type="match status" value="1"/>
</dbReference>
<dbReference type="CDD" id="cd06453">
    <property type="entry name" value="SufS_like"/>
    <property type="match status" value="1"/>
</dbReference>
<dbReference type="Gene3D" id="3.40.640.10">
    <property type="entry name" value="Type I PLP-dependent aspartate aminotransferase-like (Major domain)"/>
    <property type="match status" value="1"/>
</dbReference>
<evidence type="ECO:0000313" key="10">
    <source>
        <dbReference type="EMBL" id="WIH98724.1"/>
    </source>
</evidence>
<evidence type="ECO:0000256" key="5">
    <source>
        <dbReference type="ARBA" id="ARBA00022898"/>
    </source>
</evidence>
<name>A0ABY8VER1_9FLAO</name>
<comment type="similarity">
    <text evidence="3 8">Belongs to the class-V pyridoxal-phosphate-dependent aminotransferase family. Csd subfamily.</text>
</comment>
<evidence type="ECO:0000256" key="2">
    <source>
        <dbReference type="ARBA" id="ARBA00002824"/>
    </source>
</evidence>
<reference evidence="10 11" key="1">
    <citation type="submission" date="2022-09" db="EMBL/GenBank/DDBJ databases">
        <title>Whole genome sequencing analysis of tet(X)-positive Empedobacter falsenii YWS9-3.</title>
        <authorList>
            <person name="Chen C."/>
            <person name="Lv Y.-L."/>
        </authorList>
    </citation>
    <scope>NUCLEOTIDE SEQUENCE [LARGE SCALE GENOMIC DNA]</scope>
    <source>
        <strain evidence="10 11">YWS9-3_T</strain>
    </source>
</reference>
<gene>
    <name evidence="10" type="ORF">OBA43_13345</name>
</gene>
<dbReference type="EMBL" id="CP106831">
    <property type="protein sequence ID" value="WIH98724.1"/>
    <property type="molecule type" value="Genomic_DNA"/>
</dbReference>
<comment type="cofactor">
    <cofactor evidence="1 7">
        <name>pyridoxal 5'-phosphate</name>
        <dbReference type="ChEBI" id="CHEBI:597326"/>
    </cofactor>
</comment>
<dbReference type="PANTHER" id="PTHR43586">
    <property type="entry name" value="CYSTEINE DESULFURASE"/>
    <property type="match status" value="1"/>
</dbReference>
<evidence type="ECO:0000256" key="8">
    <source>
        <dbReference type="RuleBase" id="RU004506"/>
    </source>
</evidence>
<evidence type="ECO:0000256" key="7">
    <source>
        <dbReference type="RuleBase" id="RU004504"/>
    </source>
</evidence>
<dbReference type="InterPro" id="IPR015424">
    <property type="entry name" value="PyrdxlP-dep_Trfase"/>
</dbReference>
<accession>A0ABY8VER1</accession>
<keyword evidence="11" id="KW-1185">Reference proteome</keyword>
<evidence type="ECO:0000256" key="6">
    <source>
        <dbReference type="ARBA" id="ARBA00050776"/>
    </source>
</evidence>
<proteinExistence type="inferred from homology"/>
<dbReference type="Proteomes" id="UP001223501">
    <property type="component" value="Chromosome"/>
</dbReference>
<comment type="catalytic activity">
    <reaction evidence="6 8">
        <text>(sulfur carrier)-H + L-cysteine = (sulfur carrier)-SH + L-alanine</text>
        <dbReference type="Rhea" id="RHEA:43892"/>
        <dbReference type="Rhea" id="RHEA-COMP:14737"/>
        <dbReference type="Rhea" id="RHEA-COMP:14739"/>
        <dbReference type="ChEBI" id="CHEBI:29917"/>
        <dbReference type="ChEBI" id="CHEBI:35235"/>
        <dbReference type="ChEBI" id="CHEBI:57972"/>
        <dbReference type="ChEBI" id="CHEBI:64428"/>
        <dbReference type="EC" id="2.8.1.7"/>
    </reaction>
</comment>
<dbReference type="SUPFAM" id="SSF53383">
    <property type="entry name" value="PLP-dependent transferases"/>
    <property type="match status" value="1"/>
</dbReference>
<comment type="function">
    <text evidence="2 8">Catalyzes the removal of elemental sulfur and selenium atoms from L-cysteine, L-cystine, L-selenocysteine, and L-selenocystine to produce L-alanine.</text>
</comment>
<feature type="domain" description="Aminotransferase class V" evidence="9">
    <location>
        <begin position="23"/>
        <end position="393"/>
    </location>
</feature>
<dbReference type="InterPro" id="IPR000192">
    <property type="entry name" value="Aminotrans_V_dom"/>
</dbReference>
<dbReference type="NCBIfam" id="TIGR01979">
    <property type="entry name" value="sufS"/>
    <property type="match status" value="1"/>
</dbReference>
<sequence>MDIQQIRSQFPILTREVNGKPLVYLDNGATSQKPKVVLDVLDEYYEMYNANVHRGIHTLSQEATDLMEESRRKIQKFIHAKYDHEIIFTRGTTEGINLVSNSLRNVLTADDEIIITEIEHHSNIVPWQLLCQRTGAKLKYIPLTAEGILDIDKLDDLLTDKTKLVCVNQVSNALGVVNPIETIIEKAHAKGAWVLIDAAQSAPHTVIDVQTLDCDFLVFSGHKMYGPTGIGILYGKEDILNELPPFHGGGEMIKDVTMEVSTYACLPFKFEAGTPDIAGIIGFGAAVDFINSIGMQTIHDYEKELVDYTIQRLSEFDEVVIYAKDAKHSGAVSFNLKFDGVHSSDVGMILDKKGIAVRTGHHCAQPIMHHFNIPGTVRASFAVYNTKEEIDIFIDGLKTAIRMLG</sequence>
<dbReference type="Pfam" id="PF00266">
    <property type="entry name" value="Aminotran_5"/>
    <property type="match status" value="1"/>
</dbReference>
<keyword evidence="4 8" id="KW-0808">Transferase</keyword>
<evidence type="ECO:0000313" key="11">
    <source>
        <dbReference type="Proteomes" id="UP001223501"/>
    </source>
</evidence>
<dbReference type="PIRSF" id="PIRSF005572">
    <property type="entry name" value="NifS"/>
    <property type="match status" value="1"/>
</dbReference>
<protein>
    <recommendedName>
        <fullName evidence="8">Cysteine desulfurase</fullName>
        <ecNumber evidence="8">2.8.1.7</ecNumber>
    </recommendedName>
</protein>
<dbReference type="InterPro" id="IPR015422">
    <property type="entry name" value="PyrdxlP-dep_Trfase_small"/>
</dbReference>
<dbReference type="EC" id="2.8.1.7" evidence="8"/>
<dbReference type="InterPro" id="IPR016454">
    <property type="entry name" value="Cysteine_dSase"/>
</dbReference>
<dbReference type="InterPro" id="IPR010970">
    <property type="entry name" value="Cys_dSase_SufS"/>
</dbReference>
<keyword evidence="5 8" id="KW-0663">Pyridoxal phosphate</keyword>
<dbReference type="InterPro" id="IPR015421">
    <property type="entry name" value="PyrdxlP-dep_Trfase_major"/>
</dbReference>
<dbReference type="PROSITE" id="PS00595">
    <property type="entry name" value="AA_TRANSFER_CLASS_5"/>
    <property type="match status" value="1"/>
</dbReference>
<organism evidence="10 11">
    <name type="scientific">Empedobacter falsenii</name>
    <dbReference type="NCBI Taxonomy" id="343874"/>
    <lineage>
        <taxon>Bacteria</taxon>
        <taxon>Pseudomonadati</taxon>
        <taxon>Bacteroidota</taxon>
        <taxon>Flavobacteriia</taxon>
        <taxon>Flavobacteriales</taxon>
        <taxon>Weeksellaceae</taxon>
        <taxon>Empedobacter</taxon>
    </lineage>
</organism>
<evidence type="ECO:0000256" key="1">
    <source>
        <dbReference type="ARBA" id="ARBA00001933"/>
    </source>
</evidence>
<evidence type="ECO:0000259" key="9">
    <source>
        <dbReference type="Pfam" id="PF00266"/>
    </source>
</evidence>
<dbReference type="Gene3D" id="3.90.1150.10">
    <property type="entry name" value="Aspartate Aminotransferase, domain 1"/>
    <property type="match status" value="1"/>
</dbReference>
<evidence type="ECO:0000256" key="3">
    <source>
        <dbReference type="ARBA" id="ARBA00010447"/>
    </source>
</evidence>
<dbReference type="InterPro" id="IPR020578">
    <property type="entry name" value="Aminotrans_V_PyrdxlP_BS"/>
</dbReference>